<keyword evidence="1" id="KW-1133">Transmembrane helix</keyword>
<reference evidence="2" key="1">
    <citation type="submission" date="2021-01" db="EMBL/GenBank/DDBJ databases">
        <title>Whole genome shotgun sequence of Rugosimonospora africana NBRC 104875.</title>
        <authorList>
            <person name="Komaki H."/>
            <person name="Tamura T."/>
        </authorList>
    </citation>
    <scope>NUCLEOTIDE SEQUENCE</scope>
    <source>
        <strain evidence="2">NBRC 104875</strain>
    </source>
</reference>
<feature type="transmembrane region" description="Helical" evidence="1">
    <location>
        <begin position="29"/>
        <end position="48"/>
    </location>
</feature>
<feature type="transmembrane region" description="Helical" evidence="1">
    <location>
        <begin position="175"/>
        <end position="193"/>
    </location>
</feature>
<feature type="transmembrane region" description="Helical" evidence="1">
    <location>
        <begin position="150"/>
        <end position="169"/>
    </location>
</feature>
<feature type="transmembrane region" description="Helical" evidence="1">
    <location>
        <begin position="233"/>
        <end position="252"/>
    </location>
</feature>
<keyword evidence="1" id="KW-0472">Membrane</keyword>
<dbReference type="AlphaFoldDB" id="A0A8J3VUB4"/>
<feature type="transmembrane region" description="Helical" evidence="1">
    <location>
        <begin position="205"/>
        <end position="227"/>
    </location>
</feature>
<accession>A0A8J3VUB4</accession>
<protein>
    <submittedName>
        <fullName evidence="2">Uncharacterized protein</fullName>
    </submittedName>
</protein>
<feature type="transmembrane region" description="Helical" evidence="1">
    <location>
        <begin position="60"/>
        <end position="77"/>
    </location>
</feature>
<gene>
    <name evidence="2" type="ORF">Raf01_75040</name>
</gene>
<feature type="transmembrane region" description="Helical" evidence="1">
    <location>
        <begin position="6"/>
        <end position="22"/>
    </location>
</feature>
<evidence type="ECO:0000313" key="2">
    <source>
        <dbReference type="EMBL" id="GIH19332.1"/>
    </source>
</evidence>
<dbReference type="RefSeq" id="WP_203922801.1">
    <property type="nucleotide sequence ID" value="NZ_BONZ01000079.1"/>
</dbReference>
<keyword evidence="1" id="KW-0812">Transmembrane</keyword>
<evidence type="ECO:0000313" key="3">
    <source>
        <dbReference type="Proteomes" id="UP000642748"/>
    </source>
</evidence>
<dbReference type="EMBL" id="BONZ01000079">
    <property type="protein sequence ID" value="GIH19332.1"/>
    <property type="molecule type" value="Genomic_DNA"/>
</dbReference>
<sequence>MESLLPKLFLAPLLVVMSTLAGRRWGPDVTGILVAFPIVAGPILFITYQQHGAKFASDAASSSLLGLVSLATFAVLFARTARRFGWLTTLAASWAAVLAMDAALSVIQVAMLVALALTLVATAAAMALMPTIESERSGESERRAWPVWELPARATATGVLVLVVTTASSAMGPHWTGLLAPFPIATSVVAAFVHAQYGPAVTARTLSGAVMGLFSFAAFCVSVAVLLRPIGGAAFVLGAAVAVAVQLVAAHARGRLRMRSSNE</sequence>
<comment type="caution">
    <text evidence="2">The sequence shown here is derived from an EMBL/GenBank/DDBJ whole genome shotgun (WGS) entry which is preliminary data.</text>
</comment>
<feature type="transmembrane region" description="Helical" evidence="1">
    <location>
        <begin position="106"/>
        <end position="129"/>
    </location>
</feature>
<name>A0A8J3VUB4_9ACTN</name>
<proteinExistence type="predicted"/>
<organism evidence="2 3">
    <name type="scientific">Rugosimonospora africana</name>
    <dbReference type="NCBI Taxonomy" id="556532"/>
    <lineage>
        <taxon>Bacteria</taxon>
        <taxon>Bacillati</taxon>
        <taxon>Actinomycetota</taxon>
        <taxon>Actinomycetes</taxon>
        <taxon>Micromonosporales</taxon>
        <taxon>Micromonosporaceae</taxon>
        <taxon>Rugosimonospora</taxon>
    </lineage>
</organism>
<keyword evidence="3" id="KW-1185">Reference proteome</keyword>
<evidence type="ECO:0000256" key="1">
    <source>
        <dbReference type="SAM" id="Phobius"/>
    </source>
</evidence>
<feature type="transmembrane region" description="Helical" evidence="1">
    <location>
        <begin position="84"/>
        <end position="100"/>
    </location>
</feature>
<dbReference type="Proteomes" id="UP000642748">
    <property type="component" value="Unassembled WGS sequence"/>
</dbReference>